<reference evidence="2" key="1">
    <citation type="submission" date="2023-10" db="EMBL/GenBank/DDBJ databases">
        <title>Genome assembly of Pristionchus species.</title>
        <authorList>
            <person name="Yoshida K."/>
            <person name="Sommer R.J."/>
        </authorList>
    </citation>
    <scope>NUCLEOTIDE SEQUENCE</scope>
    <source>
        <strain evidence="2">RS5133</strain>
    </source>
</reference>
<feature type="transmembrane region" description="Helical" evidence="1">
    <location>
        <begin position="38"/>
        <end position="61"/>
    </location>
</feature>
<comment type="caution">
    <text evidence="2">The sequence shown here is derived from an EMBL/GenBank/DDBJ whole genome shotgun (WGS) entry which is preliminary data.</text>
</comment>
<evidence type="ECO:0008006" key="4">
    <source>
        <dbReference type="Google" id="ProtNLM"/>
    </source>
</evidence>
<name>A0AAV5VAF3_9BILA</name>
<keyword evidence="1" id="KW-0812">Transmembrane</keyword>
<feature type="non-terminal residue" evidence="2">
    <location>
        <position position="123"/>
    </location>
</feature>
<evidence type="ECO:0000313" key="3">
    <source>
        <dbReference type="Proteomes" id="UP001432322"/>
    </source>
</evidence>
<dbReference type="EMBL" id="BTSY01000002">
    <property type="protein sequence ID" value="GMT16640.1"/>
    <property type="molecule type" value="Genomic_DNA"/>
</dbReference>
<proteinExistence type="predicted"/>
<evidence type="ECO:0000313" key="2">
    <source>
        <dbReference type="EMBL" id="GMT16640.1"/>
    </source>
</evidence>
<protein>
    <recommendedName>
        <fullName evidence="4">Serpentine receptor class gamma</fullName>
    </recommendedName>
</protein>
<dbReference type="AlphaFoldDB" id="A0AAV5VAF3"/>
<dbReference type="Proteomes" id="UP001432322">
    <property type="component" value="Unassembled WGS sequence"/>
</dbReference>
<keyword evidence="1" id="KW-0472">Membrane</keyword>
<evidence type="ECO:0000256" key="1">
    <source>
        <dbReference type="SAM" id="Phobius"/>
    </source>
</evidence>
<organism evidence="2 3">
    <name type="scientific">Pristionchus fissidentatus</name>
    <dbReference type="NCBI Taxonomy" id="1538716"/>
    <lineage>
        <taxon>Eukaryota</taxon>
        <taxon>Metazoa</taxon>
        <taxon>Ecdysozoa</taxon>
        <taxon>Nematoda</taxon>
        <taxon>Chromadorea</taxon>
        <taxon>Rhabditida</taxon>
        <taxon>Rhabditina</taxon>
        <taxon>Diplogasteromorpha</taxon>
        <taxon>Diplogasteroidea</taxon>
        <taxon>Neodiplogasteridae</taxon>
        <taxon>Pristionchus</taxon>
    </lineage>
</organism>
<keyword evidence="1" id="KW-1133">Transmembrane helix</keyword>
<feature type="transmembrane region" description="Helical" evidence="1">
    <location>
        <begin position="81"/>
        <end position="105"/>
    </location>
</feature>
<accession>A0AAV5VAF3</accession>
<sequence>LFDFYQTVFVGVAVIITIPFAVYVYTKLLFCKPFSSNFTFKLIVVNGLTILLCCITALFSSQLSTFPFMYDFYVLLQRHNLSNALEAVNGMINGIGFHTALFVALNRLKTVISWKLKGVRVYF</sequence>
<keyword evidence="3" id="KW-1185">Reference proteome</keyword>
<feature type="non-terminal residue" evidence="2">
    <location>
        <position position="1"/>
    </location>
</feature>
<feature type="transmembrane region" description="Helical" evidence="1">
    <location>
        <begin position="6"/>
        <end position="26"/>
    </location>
</feature>
<gene>
    <name evidence="2" type="ORF">PFISCL1PPCAC_7937</name>
</gene>